<dbReference type="OrthoDB" id="9785438at2"/>
<dbReference type="RefSeq" id="WP_074236539.1">
    <property type="nucleotide sequence ID" value="NZ_FSRK01000003.1"/>
</dbReference>
<reference evidence="2" key="1">
    <citation type="submission" date="2016-11" db="EMBL/GenBank/DDBJ databases">
        <authorList>
            <person name="Varghese N."/>
            <person name="Submissions S."/>
        </authorList>
    </citation>
    <scope>NUCLEOTIDE SEQUENCE [LARGE SCALE GENOMIC DNA]</scope>
    <source>
        <strain evidence="2">DSM 27623</strain>
    </source>
</reference>
<organism evidence="1 2">
    <name type="scientific">Epilithonimonas zeae</name>
    <dbReference type="NCBI Taxonomy" id="1416779"/>
    <lineage>
        <taxon>Bacteria</taxon>
        <taxon>Pseudomonadati</taxon>
        <taxon>Bacteroidota</taxon>
        <taxon>Flavobacteriia</taxon>
        <taxon>Flavobacteriales</taxon>
        <taxon>Weeksellaceae</taxon>
        <taxon>Chryseobacterium group</taxon>
        <taxon>Epilithonimonas</taxon>
    </lineage>
</organism>
<proteinExistence type="predicted"/>
<dbReference type="Pfam" id="PF04134">
    <property type="entry name" value="DCC1-like"/>
    <property type="match status" value="1"/>
</dbReference>
<evidence type="ECO:0000313" key="2">
    <source>
        <dbReference type="Proteomes" id="UP000185207"/>
    </source>
</evidence>
<evidence type="ECO:0000313" key="1">
    <source>
        <dbReference type="EMBL" id="SIO43590.1"/>
    </source>
</evidence>
<dbReference type="AlphaFoldDB" id="A0A1N6JH39"/>
<dbReference type="InterPro" id="IPR052927">
    <property type="entry name" value="DCC_oxidoreductase"/>
</dbReference>
<dbReference type="PANTHER" id="PTHR33639:SF2">
    <property type="entry name" value="DUF393 DOMAIN-CONTAINING PROTEIN"/>
    <property type="match status" value="1"/>
</dbReference>
<dbReference type="EMBL" id="FSRK01000003">
    <property type="protein sequence ID" value="SIO43590.1"/>
    <property type="molecule type" value="Genomic_DNA"/>
</dbReference>
<protein>
    <submittedName>
        <fullName evidence="1">Predicted thiol-disulfide oxidoreductase YuxK, DCC family</fullName>
    </submittedName>
</protein>
<gene>
    <name evidence="1" type="ORF">SAMN05444409_3403</name>
</gene>
<keyword evidence="2" id="KW-1185">Reference proteome</keyword>
<sequence length="141" mass="16639">MTTDISVNLKDKFIVFYDGECGFCNHWVQWILERDKNDKFLFSSLQSEFGQKFLNERNLPNKVFDTLYLWKPESFYLSKYQAILRIASELGGVYSLANIGKILPDFIGNQFYNLVSRNRKKLAENQCFLPNAEQRKKFIET</sequence>
<dbReference type="STRING" id="1416779.SAMN05444409_3403"/>
<dbReference type="PANTHER" id="PTHR33639">
    <property type="entry name" value="THIOL-DISULFIDE OXIDOREDUCTASE DCC"/>
    <property type="match status" value="1"/>
</dbReference>
<name>A0A1N6JH39_9FLAO</name>
<dbReference type="InterPro" id="IPR007263">
    <property type="entry name" value="DCC1-like"/>
</dbReference>
<dbReference type="GO" id="GO:0015035">
    <property type="term" value="F:protein-disulfide reductase activity"/>
    <property type="evidence" value="ECO:0007669"/>
    <property type="project" value="InterPro"/>
</dbReference>
<accession>A0A1N6JH39</accession>
<dbReference type="Proteomes" id="UP000185207">
    <property type="component" value="Unassembled WGS sequence"/>
</dbReference>